<dbReference type="SUPFAM" id="SSF53850">
    <property type="entry name" value="Periplasmic binding protein-like II"/>
    <property type="match status" value="1"/>
</dbReference>
<evidence type="ECO:0000313" key="7">
    <source>
        <dbReference type="Proteomes" id="UP001382727"/>
    </source>
</evidence>
<evidence type="ECO:0000259" key="5">
    <source>
        <dbReference type="PROSITE" id="PS50931"/>
    </source>
</evidence>
<dbReference type="Proteomes" id="UP001382727">
    <property type="component" value="Chromosome"/>
</dbReference>
<reference evidence="6 7" key="1">
    <citation type="submission" date="2024-02" db="EMBL/GenBank/DDBJ databases">
        <title>Janibacter sp. nov., isolated from gut of marine sandworm.</title>
        <authorList>
            <person name="Kim B."/>
            <person name="Jun M.O."/>
            <person name="Shin N.-R."/>
        </authorList>
    </citation>
    <scope>NUCLEOTIDE SEQUENCE [LARGE SCALE GENOMIC DNA]</scope>
    <source>
        <strain evidence="6 7">A1S7</strain>
    </source>
</reference>
<dbReference type="RefSeq" id="WP_338749669.1">
    <property type="nucleotide sequence ID" value="NZ_CP144913.1"/>
</dbReference>
<dbReference type="SUPFAM" id="SSF46785">
    <property type="entry name" value="Winged helix' DNA-binding domain"/>
    <property type="match status" value="1"/>
</dbReference>
<dbReference type="InterPro" id="IPR036388">
    <property type="entry name" value="WH-like_DNA-bd_sf"/>
</dbReference>
<keyword evidence="7" id="KW-1185">Reference proteome</keyword>
<evidence type="ECO:0000313" key="6">
    <source>
        <dbReference type="EMBL" id="WXB76567.1"/>
    </source>
</evidence>
<dbReference type="PANTHER" id="PTHR30346:SF29">
    <property type="entry name" value="LYSR SUBSTRATE-BINDING"/>
    <property type="match status" value="1"/>
</dbReference>
<keyword evidence="4" id="KW-0804">Transcription</keyword>
<accession>A0ABZ2MHR3</accession>
<dbReference type="PANTHER" id="PTHR30346">
    <property type="entry name" value="TRANSCRIPTIONAL DUAL REGULATOR HCAR-RELATED"/>
    <property type="match status" value="1"/>
</dbReference>
<dbReference type="InterPro" id="IPR036390">
    <property type="entry name" value="WH_DNA-bd_sf"/>
</dbReference>
<keyword evidence="2" id="KW-0805">Transcription regulation</keyword>
<evidence type="ECO:0000256" key="3">
    <source>
        <dbReference type="ARBA" id="ARBA00023125"/>
    </source>
</evidence>
<gene>
    <name evidence="6" type="ORF">V1351_00490</name>
</gene>
<evidence type="ECO:0000256" key="1">
    <source>
        <dbReference type="ARBA" id="ARBA00009437"/>
    </source>
</evidence>
<dbReference type="InterPro" id="IPR005119">
    <property type="entry name" value="LysR_subst-bd"/>
</dbReference>
<dbReference type="InterPro" id="IPR000847">
    <property type="entry name" value="LysR_HTH_N"/>
</dbReference>
<feature type="domain" description="HTH lysR-type" evidence="5">
    <location>
        <begin position="2"/>
        <end position="59"/>
    </location>
</feature>
<dbReference type="PROSITE" id="PS50931">
    <property type="entry name" value="HTH_LYSR"/>
    <property type="match status" value="1"/>
</dbReference>
<name>A0ABZ2MHR3_9MICO</name>
<comment type="similarity">
    <text evidence="1">Belongs to the LysR transcriptional regulatory family.</text>
</comment>
<dbReference type="Pfam" id="PF00126">
    <property type="entry name" value="HTH_1"/>
    <property type="match status" value="1"/>
</dbReference>
<evidence type="ECO:0000256" key="4">
    <source>
        <dbReference type="ARBA" id="ARBA00023163"/>
    </source>
</evidence>
<evidence type="ECO:0000256" key="2">
    <source>
        <dbReference type="ARBA" id="ARBA00023015"/>
    </source>
</evidence>
<dbReference type="Gene3D" id="3.40.190.10">
    <property type="entry name" value="Periplasmic binding protein-like II"/>
    <property type="match status" value="2"/>
</dbReference>
<dbReference type="Gene3D" id="1.10.10.10">
    <property type="entry name" value="Winged helix-like DNA-binding domain superfamily/Winged helix DNA-binding domain"/>
    <property type="match status" value="1"/>
</dbReference>
<protein>
    <submittedName>
        <fullName evidence="6">LysR family transcriptional regulator</fullName>
    </submittedName>
</protein>
<organism evidence="6 7">
    <name type="scientific">Janibacter alittae</name>
    <dbReference type="NCBI Taxonomy" id="3115209"/>
    <lineage>
        <taxon>Bacteria</taxon>
        <taxon>Bacillati</taxon>
        <taxon>Actinomycetota</taxon>
        <taxon>Actinomycetes</taxon>
        <taxon>Micrococcales</taxon>
        <taxon>Intrasporangiaceae</taxon>
        <taxon>Janibacter</taxon>
    </lineage>
</organism>
<dbReference type="EMBL" id="CP144913">
    <property type="protein sequence ID" value="WXB76567.1"/>
    <property type="molecule type" value="Genomic_DNA"/>
</dbReference>
<sequence length="301" mass="32729">MIDLHRLSIWRAVVASGSVSGAAANLGFTPATVSQHIIALQTAVGLPLYERRGRGIEPTAVGERLARESTEVFESVGRLEAFIEDLHAGPTPTLSIGSFASAARAWLPGVVADLTKEFPEVQWAIDIHTPEAPPGYRTRDIEIDEEVPADLPRTLTGYRRRELTVDDFGVVVAADHPLAGSVEVRAADLRDESWIDHDMYDRTSGRVVRDACHAAGFEPRYVARSDDHNVALAMVAAGVGIAMIPRLAKGEVPFHVHSAPVVDPAPLRRVTMHVRDTSAHLDYVHRAVELIEERAGVADPE</sequence>
<dbReference type="Pfam" id="PF03466">
    <property type="entry name" value="LysR_substrate"/>
    <property type="match status" value="1"/>
</dbReference>
<keyword evidence="3" id="KW-0238">DNA-binding</keyword>
<proteinExistence type="inferred from homology"/>